<dbReference type="EMBL" id="GL377302">
    <property type="protein sequence ID" value="EFJ02615.1"/>
    <property type="molecule type" value="Genomic_DNA"/>
</dbReference>
<dbReference type="Gene3D" id="3.80.10.10">
    <property type="entry name" value="Ribonuclease Inhibitor"/>
    <property type="match status" value="1"/>
</dbReference>
<gene>
    <name evidence="2" type="ORF">SCHCODRAFT_104398</name>
</gene>
<dbReference type="HOGENOM" id="CLU_028914_0_0_1"/>
<dbReference type="GO" id="GO:0019005">
    <property type="term" value="C:SCF ubiquitin ligase complex"/>
    <property type="evidence" value="ECO:0007669"/>
    <property type="project" value="TreeGrafter"/>
</dbReference>
<dbReference type="InParanoid" id="D8PK45"/>
<evidence type="ECO:0000313" key="3">
    <source>
        <dbReference type="Proteomes" id="UP000007431"/>
    </source>
</evidence>
<name>D8PK45_SCHCM</name>
<organism evidence="3">
    <name type="scientific">Schizophyllum commune (strain H4-8 / FGSC 9210)</name>
    <name type="common">Split gill fungus</name>
    <dbReference type="NCBI Taxonomy" id="578458"/>
    <lineage>
        <taxon>Eukaryota</taxon>
        <taxon>Fungi</taxon>
        <taxon>Dikarya</taxon>
        <taxon>Basidiomycota</taxon>
        <taxon>Agaricomycotina</taxon>
        <taxon>Agaricomycetes</taxon>
        <taxon>Agaricomycetidae</taxon>
        <taxon>Agaricales</taxon>
        <taxon>Schizophyllaceae</taxon>
        <taxon>Schizophyllum</taxon>
    </lineage>
</organism>
<evidence type="ECO:0008006" key="4">
    <source>
        <dbReference type="Google" id="ProtNLM"/>
    </source>
</evidence>
<dbReference type="STRING" id="578458.D8PK45"/>
<evidence type="ECO:0000313" key="2">
    <source>
        <dbReference type="EMBL" id="EFJ02615.1"/>
    </source>
</evidence>
<dbReference type="OMA" id="PIIDACP"/>
<evidence type="ECO:0000256" key="1">
    <source>
        <dbReference type="SAM" id="MobiDB-lite"/>
    </source>
</evidence>
<proteinExistence type="predicted"/>
<dbReference type="eggNOG" id="ENOG502SAW1">
    <property type="taxonomic scope" value="Eukaryota"/>
</dbReference>
<dbReference type="InterPro" id="IPR006553">
    <property type="entry name" value="Leu-rich_rpt_Cys-con_subtyp"/>
</dbReference>
<protein>
    <recommendedName>
        <fullName evidence="4">F-box domain-containing protein</fullName>
    </recommendedName>
</protein>
<dbReference type="InterPro" id="IPR032675">
    <property type="entry name" value="LRR_dom_sf"/>
</dbReference>
<dbReference type="AlphaFoldDB" id="D8PK45"/>
<dbReference type="Proteomes" id="UP000007431">
    <property type="component" value="Unassembled WGS sequence"/>
</dbReference>
<dbReference type="PANTHER" id="PTHR13318:SF190">
    <property type="entry name" value="PARTNER OF PAIRED, ISOFORM B"/>
    <property type="match status" value="1"/>
</dbReference>
<accession>D8PK45</accession>
<feature type="region of interest" description="Disordered" evidence="1">
    <location>
        <begin position="1"/>
        <end position="34"/>
    </location>
</feature>
<dbReference type="PANTHER" id="PTHR13318">
    <property type="entry name" value="PARTNER OF PAIRED, ISOFORM B-RELATED"/>
    <property type="match status" value="1"/>
</dbReference>
<reference evidence="2 3" key="1">
    <citation type="journal article" date="2010" name="Nat. Biotechnol.">
        <title>Genome sequence of the model mushroom Schizophyllum commune.</title>
        <authorList>
            <person name="Ohm R.A."/>
            <person name="de Jong J.F."/>
            <person name="Lugones L.G."/>
            <person name="Aerts A."/>
            <person name="Kothe E."/>
            <person name="Stajich J.E."/>
            <person name="de Vries R.P."/>
            <person name="Record E."/>
            <person name="Levasseur A."/>
            <person name="Baker S.E."/>
            <person name="Bartholomew K.A."/>
            <person name="Coutinho P.M."/>
            <person name="Erdmann S."/>
            <person name="Fowler T.J."/>
            <person name="Gathman A.C."/>
            <person name="Lombard V."/>
            <person name="Henrissat B."/>
            <person name="Knabe N."/>
            <person name="Kuees U."/>
            <person name="Lilly W.W."/>
            <person name="Lindquist E."/>
            <person name="Lucas S."/>
            <person name="Magnuson J.K."/>
            <person name="Piumi F."/>
            <person name="Raudaskoski M."/>
            <person name="Salamov A."/>
            <person name="Schmutz J."/>
            <person name="Schwarze F.W.M.R."/>
            <person name="vanKuyk P.A."/>
            <person name="Horton J.S."/>
            <person name="Grigoriev I.V."/>
            <person name="Woesten H.A.B."/>
        </authorList>
    </citation>
    <scope>NUCLEOTIDE SEQUENCE [LARGE SCALE GENOMIC DNA]</scope>
    <source>
        <strain evidence="3">H4-8 / FGSC 9210</strain>
    </source>
</reference>
<feature type="non-terminal residue" evidence="2">
    <location>
        <position position="483"/>
    </location>
</feature>
<dbReference type="GO" id="GO:0031146">
    <property type="term" value="P:SCF-dependent proteasomal ubiquitin-dependent protein catabolic process"/>
    <property type="evidence" value="ECO:0007669"/>
    <property type="project" value="TreeGrafter"/>
</dbReference>
<dbReference type="SMART" id="SM00367">
    <property type="entry name" value="LRR_CC"/>
    <property type="match status" value="4"/>
</dbReference>
<keyword evidence="3" id="KW-1185">Reference proteome</keyword>
<dbReference type="SUPFAM" id="SSF52047">
    <property type="entry name" value="RNI-like"/>
    <property type="match status" value="1"/>
</dbReference>
<sequence>MSKRRKTGSRAVPTFGAPNEDDDEMTAMASSDSVSTRTLPATSVPSLLTLCMRRFVDKYTYIRQNPEGRLWRHTSQSLRMLPEPLLPRLFAMLSQRWPTFLPDNVIQPYFMRDARTIVLSDALTGVKKQTINSLKICAPHLNHLELSGFSKFEDNLFAGILSHLPELKTLNLRGCKEVGHATVEAAAQHCPGLEVANFNYTSVTPISLQGLLVNCKNLKVLKVAGISSWSDGTLQKLLAALAASTITSLPALHNLKLRQLSITNTSATPFVALFPNLRRLDISFTNIQHIPTSSPHIEKLAMSSTPLAVSSKSFQFPAEFLQLRTLSIGALGQSAKSSGALVLTEVLLLELTDILAPLDHLEHVNMASNTKLTSKSIMNLSAIPRLRSDGLAGLVAEDGTDCSIEVLTLNNTAIDDDAAPYIACCKQLSRLGLASTRITKDGLFIIIDACARLENIKLTSCRGVKLQDRKRIFELREEEKQSR</sequence>
<dbReference type="VEuPathDB" id="FungiDB:SCHCODRAFT_02564924"/>